<keyword evidence="5" id="KW-1185">Reference proteome</keyword>
<proteinExistence type="inferred from homology"/>
<dbReference type="SUPFAM" id="SSF53850">
    <property type="entry name" value="Periplasmic binding protein-like II"/>
    <property type="match status" value="1"/>
</dbReference>
<name>A0A975ZQI6_9RHOB</name>
<dbReference type="InterPro" id="IPR006059">
    <property type="entry name" value="SBP"/>
</dbReference>
<comment type="caution">
    <text evidence="4">The sequence shown here is derived from an EMBL/GenBank/DDBJ whole genome shotgun (WGS) entry which is preliminary data.</text>
</comment>
<dbReference type="EMBL" id="FNYY01000023">
    <property type="protein sequence ID" value="SEK06538.1"/>
    <property type="molecule type" value="Genomic_DNA"/>
</dbReference>
<evidence type="ECO:0000313" key="4">
    <source>
        <dbReference type="EMBL" id="SEK06538.1"/>
    </source>
</evidence>
<keyword evidence="3" id="KW-0732">Signal</keyword>
<comment type="similarity">
    <text evidence="2">Belongs to the bacterial solute-binding protein 1 family.</text>
</comment>
<dbReference type="PANTHER" id="PTHR43649:SF12">
    <property type="entry name" value="DIACETYLCHITOBIOSE BINDING PROTEIN DASA"/>
    <property type="match status" value="1"/>
</dbReference>
<gene>
    <name evidence="4" type="ORF">SAMN04487940_12314</name>
</gene>
<dbReference type="InterPro" id="IPR050490">
    <property type="entry name" value="Bact_solute-bd_prot1"/>
</dbReference>
<evidence type="ECO:0000256" key="2">
    <source>
        <dbReference type="ARBA" id="ARBA00008520"/>
    </source>
</evidence>
<evidence type="ECO:0000313" key="5">
    <source>
        <dbReference type="Proteomes" id="UP000182932"/>
    </source>
</evidence>
<dbReference type="PANTHER" id="PTHR43649">
    <property type="entry name" value="ARABINOSE-BINDING PROTEIN-RELATED"/>
    <property type="match status" value="1"/>
</dbReference>
<protein>
    <submittedName>
        <fullName evidence="4">Carbohydrate ABC transporter substrate-binding protein, CUT1 family</fullName>
    </submittedName>
</protein>
<evidence type="ECO:0000256" key="1">
    <source>
        <dbReference type="ARBA" id="ARBA00004418"/>
    </source>
</evidence>
<reference evidence="4 5" key="1">
    <citation type="submission" date="2016-10" db="EMBL/GenBank/DDBJ databases">
        <authorList>
            <person name="Varghese N."/>
            <person name="Submissions S."/>
        </authorList>
    </citation>
    <scope>NUCLEOTIDE SEQUENCE [LARGE SCALE GENOMIC DNA]</scope>
    <source>
        <strain evidence="4 5">FF3</strain>
    </source>
</reference>
<dbReference type="GeneID" id="80820570"/>
<dbReference type="Gene3D" id="3.40.190.10">
    <property type="entry name" value="Periplasmic binding protein-like II"/>
    <property type="match status" value="1"/>
</dbReference>
<dbReference type="GO" id="GO:0042597">
    <property type="term" value="C:periplasmic space"/>
    <property type="evidence" value="ECO:0007669"/>
    <property type="project" value="UniProtKB-SubCell"/>
</dbReference>
<comment type="subcellular location">
    <subcellularLocation>
        <location evidence="1">Periplasm</location>
    </subcellularLocation>
</comment>
<feature type="signal peptide" evidence="3">
    <location>
        <begin position="1"/>
        <end position="24"/>
    </location>
</feature>
<sequence>MQGKLARSVALGAIIGSLHVAAQAQEVEFWTQPYGDLIAWKQSIEALADEFEAESGITVNYEPINWSVAFRRWLTVAQGGPAPDCADMFFLHSFSAIGGTEHGPLPLNEYRDSTWPALDTDFFTGSLQDVTWSGDFYGIPWRGDVRPMMYRTDHFEVAGLTAPPDTWDELVEHAKKLTLRDENGNVTQWGFGLGNNNIGQSFPPLYWQAGGEMMTEDGRTATIDNEAMRTALQFLKDLVWTHEVLDPDFMEKGNDTGEAFLAGKVSIVGSVPGGWPSNWTVEYPELNDKWALAVPAAGPEGRDAYSGSGYFGVLRGSENVESCVKWIEFLSREENMQVLSEASGNVSPHRGVMNSEFWSDTEWKSVLTESLEFAHTSQHPSPVWNALAADEAGAVIYDMVYDVVIRQADMDETIKRAEERMQAEMDRAFNK</sequence>
<dbReference type="Pfam" id="PF01547">
    <property type="entry name" value="SBP_bac_1"/>
    <property type="match status" value="1"/>
</dbReference>
<dbReference type="Proteomes" id="UP000182932">
    <property type="component" value="Unassembled WGS sequence"/>
</dbReference>
<feature type="chain" id="PRO_5037386443" evidence="3">
    <location>
        <begin position="25"/>
        <end position="431"/>
    </location>
</feature>
<evidence type="ECO:0000256" key="3">
    <source>
        <dbReference type="SAM" id="SignalP"/>
    </source>
</evidence>
<accession>A0A975ZQI6</accession>
<dbReference type="RefSeq" id="WP_244526579.1">
    <property type="nucleotide sequence ID" value="NZ_CBDCHJ010000004.1"/>
</dbReference>
<organism evidence="4 5">
    <name type="scientific">Marinovum algicola</name>
    <dbReference type="NCBI Taxonomy" id="42444"/>
    <lineage>
        <taxon>Bacteria</taxon>
        <taxon>Pseudomonadati</taxon>
        <taxon>Pseudomonadota</taxon>
        <taxon>Alphaproteobacteria</taxon>
        <taxon>Rhodobacterales</taxon>
        <taxon>Roseobacteraceae</taxon>
        <taxon>Marinovum</taxon>
    </lineage>
</organism>
<dbReference type="AlphaFoldDB" id="A0A975ZQI6"/>